<evidence type="ECO:0000313" key="12">
    <source>
        <dbReference type="Proteomes" id="UP000028680"/>
    </source>
</evidence>
<keyword evidence="3" id="KW-0808">Transferase</keyword>
<dbReference type="GO" id="GO:0006629">
    <property type="term" value="P:lipid metabolic process"/>
    <property type="evidence" value="ECO:0007669"/>
    <property type="project" value="UniProtKB-KW"/>
</dbReference>
<organism evidence="11 12">
    <name type="scientific">Planktomarina temperata RCA23</name>
    <dbReference type="NCBI Taxonomy" id="666509"/>
    <lineage>
        <taxon>Bacteria</taxon>
        <taxon>Pseudomonadati</taxon>
        <taxon>Pseudomonadota</taxon>
        <taxon>Alphaproteobacteria</taxon>
        <taxon>Rhodobacterales</taxon>
        <taxon>Paracoccaceae</taxon>
        <taxon>Planktomarina</taxon>
    </lineage>
</organism>
<comment type="function">
    <text evidence="9">Catalyzes the first step in the biosynthesis of ornithine lipids, which are phosphorus-free membrane lipids. Catalyzes the 3-hydroxyacyl-acyl carrier protein-dependent acylation of ornithine to form lyso-ornithine lipid (LOL).</text>
</comment>
<reference evidence="11 12" key="1">
    <citation type="journal article" date="2014" name="ISME J.">
        <title>Adaptation of an abundant Roseobacter RCA organism to pelagic systems revealed by genomic and transcriptomic analyses.</title>
        <authorList>
            <person name="Voget S."/>
            <person name="Wemheuer B."/>
            <person name="Brinkhoff T."/>
            <person name="Vollmers J."/>
            <person name="Dietrich S."/>
            <person name="Giebel H.A."/>
            <person name="Beardsley C."/>
            <person name="Sardemann C."/>
            <person name="Bakenhus I."/>
            <person name="Billerbeck S."/>
            <person name="Daniel R."/>
            <person name="Simon M."/>
        </authorList>
    </citation>
    <scope>NUCLEOTIDE SEQUENCE [LARGE SCALE GENOMIC DNA]</scope>
    <source>
        <strain evidence="11 12">RCA23</strain>
    </source>
</reference>
<evidence type="ECO:0000256" key="9">
    <source>
        <dbReference type="ARBA" id="ARBA00045724"/>
    </source>
</evidence>
<evidence type="ECO:0000256" key="7">
    <source>
        <dbReference type="ARBA" id="ARBA00039058"/>
    </source>
</evidence>
<dbReference type="PANTHER" id="PTHR37323">
    <property type="entry name" value="GCN5-RELATED N-ACETYLTRANSFERASE"/>
    <property type="match status" value="1"/>
</dbReference>
<evidence type="ECO:0000256" key="1">
    <source>
        <dbReference type="ARBA" id="ARBA00005189"/>
    </source>
</evidence>
<dbReference type="EMBL" id="CP003984">
    <property type="protein sequence ID" value="AII87206.1"/>
    <property type="molecule type" value="Genomic_DNA"/>
</dbReference>
<comment type="catalytic activity">
    <reaction evidence="10">
        <text>a (3R)-hydroxyacyl-[ACP] + L-ornithine = a lyso-ornithine lipid + holo-[ACP] + H(+)</text>
        <dbReference type="Rhea" id="RHEA:20633"/>
        <dbReference type="Rhea" id="RHEA-COMP:9685"/>
        <dbReference type="Rhea" id="RHEA-COMP:9945"/>
        <dbReference type="ChEBI" id="CHEBI:15378"/>
        <dbReference type="ChEBI" id="CHEBI:46911"/>
        <dbReference type="ChEBI" id="CHEBI:64479"/>
        <dbReference type="ChEBI" id="CHEBI:78827"/>
        <dbReference type="ChEBI" id="CHEBI:138482"/>
        <dbReference type="EC" id="2.3.2.30"/>
    </reaction>
    <physiologicalReaction direction="left-to-right" evidence="10">
        <dbReference type="Rhea" id="RHEA:20634"/>
    </physiologicalReaction>
</comment>
<dbReference type="AlphaFoldDB" id="A0AAN0VIJ4"/>
<protein>
    <recommendedName>
        <fullName evidence="8">L-ornithine N(alpha)-acyltransferase</fullName>
        <ecNumber evidence="7">2.3.2.30</ecNumber>
    </recommendedName>
</protein>
<dbReference type="EC" id="2.3.2.30" evidence="7"/>
<comment type="pathway">
    <text evidence="1">Lipid metabolism.</text>
</comment>
<name>A0AAN0VIJ4_9RHOB</name>
<dbReference type="PANTHER" id="PTHR37323:SF1">
    <property type="entry name" value="L-ORNITHINE N(ALPHA)-ACYLTRANSFERASE"/>
    <property type="match status" value="1"/>
</dbReference>
<evidence type="ECO:0000256" key="6">
    <source>
        <dbReference type="ARBA" id="ARBA00038095"/>
    </source>
</evidence>
<dbReference type="InterPro" id="IPR016181">
    <property type="entry name" value="Acyl_CoA_acyltransferase"/>
</dbReference>
<keyword evidence="2" id="KW-0444">Lipid biosynthesis</keyword>
<evidence type="ECO:0000256" key="8">
    <source>
        <dbReference type="ARBA" id="ARBA00039866"/>
    </source>
</evidence>
<keyword evidence="4" id="KW-0443">Lipid metabolism</keyword>
<gene>
    <name evidence="11" type="ORF">RCA23_c16700</name>
</gene>
<evidence type="ECO:0000313" key="11">
    <source>
        <dbReference type="EMBL" id="AII87206.1"/>
    </source>
</evidence>
<dbReference type="InterPro" id="IPR052351">
    <property type="entry name" value="Ornithine_N-alpha-AT"/>
</dbReference>
<evidence type="ECO:0000256" key="2">
    <source>
        <dbReference type="ARBA" id="ARBA00022516"/>
    </source>
</evidence>
<keyword evidence="12" id="KW-1185">Reference proteome</keyword>
<sequence length="168" mass="18549">MHGYSAQFFDLSPLRVFDRPVLELGRFAIDPQRGNSDIFRLAWGVVTQLVDQNNVSFLFGCSSFAGTQPQTHSAGFRYLCRNDHIAPHSWRPVFHGGYRLAQALEDHKDGGAPNLPPLLQAYLGLGGKVSDHAVIDPDLGTTLLFTGLNVAQVPQKRAQRLRAIFAAH</sequence>
<keyword evidence="5" id="KW-0012">Acyltransferase</keyword>
<dbReference type="KEGG" id="ptp:RCA23_c16700"/>
<dbReference type="GO" id="GO:0043810">
    <property type="term" value="F:ornithine-acyl [acyl carrier protein] N-acyltransferase activity"/>
    <property type="evidence" value="ECO:0007669"/>
    <property type="project" value="UniProtKB-EC"/>
</dbReference>
<evidence type="ECO:0000256" key="5">
    <source>
        <dbReference type="ARBA" id="ARBA00023315"/>
    </source>
</evidence>
<accession>A0AAN0VIJ4</accession>
<evidence type="ECO:0000256" key="4">
    <source>
        <dbReference type="ARBA" id="ARBA00023098"/>
    </source>
</evidence>
<evidence type="ECO:0000256" key="3">
    <source>
        <dbReference type="ARBA" id="ARBA00022679"/>
    </source>
</evidence>
<dbReference type="Proteomes" id="UP000028680">
    <property type="component" value="Chromosome"/>
</dbReference>
<evidence type="ECO:0000256" key="10">
    <source>
        <dbReference type="ARBA" id="ARBA00047785"/>
    </source>
</evidence>
<comment type="similarity">
    <text evidence="6">Belongs to the acetyltransferase family. OlsB subfamily.</text>
</comment>
<dbReference type="SUPFAM" id="SSF55729">
    <property type="entry name" value="Acyl-CoA N-acyltransferases (Nat)"/>
    <property type="match status" value="1"/>
</dbReference>
<proteinExistence type="inferred from homology"/>